<evidence type="ECO:0000313" key="16">
    <source>
        <dbReference type="Proteomes" id="UP000799421"/>
    </source>
</evidence>
<dbReference type="Pfam" id="PF21184">
    <property type="entry name" value="HAT1_C_fung"/>
    <property type="match status" value="1"/>
</dbReference>
<name>A0A6A7C4R1_9PEZI</name>
<dbReference type="AlphaFoldDB" id="A0A6A7C4R1"/>
<feature type="domain" description="Histone acetyl transferase HAT1 N-terminal" evidence="14">
    <location>
        <begin position="18"/>
        <end position="165"/>
    </location>
</feature>
<evidence type="ECO:0000313" key="15">
    <source>
        <dbReference type="EMBL" id="KAF2862363.1"/>
    </source>
</evidence>
<proteinExistence type="inferred from homology"/>
<dbReference type="GO" id="GO:0004402">
    <property type="term" value="F:histone acetyltransferase activity"/>
    <property type="evidence" value="ECO:0007669"/>
    <property type="project" value="UniProtKB-UniRule"/>
</dbReference>
<comment type="function">
    <text evidence="9">Catalytic component of the histone acetylase B (HAT-B) complex. Has intrinsic substrate specificity that modifies lysine in recognition sequence GXGKXG. Involved in DNA double-strand break repair.</text>
</comment>
<dbReference type="EMBL" id="MU005966">
    <property type="protein sequence ID" value="KAF2862363.1"/>
    <property type="molecule type" value="Genomic_DNA"/>
</dbReference>
<comment type="subcellular location">
    <subcellularLocation>
        <location evidence="9">Cytoplasm</location>
    </subcellularLocation>
    <subcellularLocation>
        <location evidence="1 9">Nucleus</location>
    </subcellularLocation>
</comment>
<dbReference type="PANTHER" id="PTHR12046">
    <property type="entry name" value="HISTONE ACETYLTRANSFERASE TYPE B CATALYTIC SUBUNIT"/>
    <property type="match status" value="1"/>
</dbReference>
<accession>A0A6A7C4R1</accession>
<dbReference type="Gene3D" id="3.40.630.30">
    <property type="match status" value="1"/>
</dbReference>
<feature type="region of interest" description="Interaction with histone H4 N-terminus" evidence="11">
    <location>
        <begin position="53"/>
        <end position="55"/>
    </location>
</feature>
<sequence length="462" mass="52936">MAMEDDLAAQLSEQIESWSCSSTDCFHISLLRPNGELAAGPFNPKFTYPIFGDEETIFGYRDLDISLTLREDDLYPHLSVKYGEKFKGVAEVQPTDIQDLMKDFLPEKAFQEAVQQSQSFTPPGEKLAEHNHSGKTCETWTCSLADPKAREILENMQIFAPLMIEGGSLLDLTQEYTAERWRLFLYYRVQDGTYSLVGYCTAYILLYLPNSFASGAFSLDDIINNPPADGVEAHYPHRSRLSQFIILPPYQGCGHGRNLYRDVFSNLTAPKAVKEMTVEDPNEAFDDLRDFCDLEYLRNNSPAFADLKINTSLSASNDDSPFPIDQIVDGDTRRTIRVQTKLEERQFDRLVEMQTLSRIPVANREKSRITRKEKCSNPNDRAFYLWRLFVKERLYRFNFDQLSQIEDQERIDRLESAVDSVIEGYEILLEKAESRGKPKGKGNKRVIVEDGSDEEVAKKVKR</sequence>
<gene>
    <name evidence="15" type="ORF">K470DRAFT_255995</name>
</gene>
<comment type="similarity">
    <text evidence="2 9">Belongs to the HAT1 family.</text>
</comment>
<dbReference type="OrthoDB" id="10253098at2759"/>
<evidence type="ECO:0000256" key="4">
    <source>
        <dbReference type="ARBA" id="ARBA00021268"/>
    </source>
</evidence>
<dbReference type="GO" id="GO:0005737">
    <property type="term" value="C:cytoplasm"/>
    <property type="evidence" value="ECO:0007669"/>
    <property type="project" value="UniProtKB-SubCell"/>
</dbReference>
<dbReference type="GO" id="GO:0000781">
    <property type="term" value="C:chromosome, telomeric region"/>
    <property type="evidence" value="ECO:0007669"/>
    <property type="project" value="GOC"/>
</dbReference>
<feature type="site" description="Interaction with histone H4 N-terminus" evidence="12">
    <location>
        <position position="181"/>
    </location>
</feature>
<dbReference type="GO" id="GO:0042393">
    <property type="term" value="F:histone binding"/>
    <property type="evidence" value="ECO:0007669"/>
    <property type="project" value="InterPro"/>
</dbReference>
<evidence type="ECO:0000256" key="13">
    <source>
        <dbReference type="SAM" id="MobiDB-lite"/>
    </source>
</evidence>
<dbReference type="GO" id="GO:0031509">
    <property type="term" value="P:subtelomeric heterochromatin formation"/>
    <property type="evidence" value="ECO:0007669"/>
    <property type="project" value="InterPro"/>
</dbReference>
<evidence type="ECO:0000256" key="8">
    <source>
        <dbReference type="ARBA" id="ARBA00048017"/>
    </source>
</evidence>
<evidence type="ECO:0000256" key="3">
    <source>
        <dbReference type="ARBA" id="ARBA00013184"/>
    </source>
</evidence>
<evidence type="ECO:0000256" key="10">
    <source>
        <dbReference type="PIRSR" id="PIRSR038084-1"/>
    </source>
</evidence>
<evidence type="ECO:0000259" key="14">
    <source>
        <dbReference type="Pfam" id="PF10394"/>
    </source>
</evidence>
<keyword evidence="5 9" id="KW-0808">Transferase</keyword>
<organism evidence="15 16">
    <name type="scientific">Piedraia hortae CBS 480.64</name>
    <dbReference type="NCBI Taxonomy" id="1314780"/>
    <lineage>
        <taxon>Eukaryota</taxon>
        <taxon>Fungi</taxon>
        <taxon>Dikarya</taxon>
        <taxon>Ascomycota</taxon>
        <taxon>Pezizomycotina</taxon>
        <taxon>Dothideomycetes</taxon>
        <taxon>Dothideomycetidae</taxon>
        <taxon>Capnodiales</taxon>
        <taxon>Piedraiaceae</taxon>
        <taxon>Piedraia</taxon>
    </lineage>
</organism>
<dbReference type="GO" id="GO:0005634">
    <property type="term" value="C:nucleus"/>
    <property type="evidence" value="ECO:0007669"/>
    <property type="project" value="UniProtKB-SubCell"/>
</dbReference>
<protein>
    <recommendedName>
        <fullName evidence="4 9">Histone acetyltransferase type B catalytic subunit</fullName>
        <ecNumber evidence="3 9">2.3.1.48</ecNumber>
    </recommendedName>
</protein>
<evidence type="ECO:0000256" key="7">
    <source>
        <dbReference type="ARBA" id="ARBA00023315"/>
    </source>
</evidence>
<evidence type="ECO:0000256" key="12">
    <source>
        <dbReference type="PIRSR" id="PIRSR038084-3"/>
    </source>
</evidence>
<dbReference type="InterPro" id="IPR037113">
    <property type="entry name" value="Hat1_N_sf"/>
</dbReference>
<feature type="binding site" evidence="11">
    <location>
        <begin position="244"/>
        <end position="246"/>
    </location>
    <ligand>
        <name>acetyl-CoA</name>
        <dbReference type="ChEBI" id="CHEBI:57288"/>
    </ligand>
</feature>
<dbReference type="Gene3D" id="3.90.360.10">
    <property type="entry name" value="Histone acetyl transferase 1 (HAT1), N-terminal domain"/>
    <property type="match status" value="1"/>
</dbReference>
<comment type="catalytic activity">
    <reaction evidence="8 9">
        <text>L-lysyl-[protein] + acetyl-CoA = N(6)-acetyl-L-lysyl-[protein] + CoA + H(+)</text>
        <dbReference type="Rhea" id="RHEA:45948"/>
        <dbReference type="Rhea" id="RHEA-COMP:9752"/>
        <dbReference type="Rhea" id="RHEA-COMP:10731"/>
        <dbReference type="ChEBI" id="CHEBI:15378"/>
        <dbReference type="ChEBI" id="CHEBI:29969"/>
        <dbReference type="ChEBI" id="CHEBI:57287"/>
        <dbReference type="ChEBI" id="CHEBI:57288"/>
        <dbReference type="ChEBI" id="CHEBI:61930"/>
        <dbReference type="EC" id="2.3.1.48"/>
    </reaction>
</comment>
<reference evidence="15" key="1">
    <citation type="journal article" date="2020" name="Stud. Mycol.">
        <title>101 Dothideomycetes genomes: a test case for predicting lifestyles and emergence of pathogens.</title>
        <authorList>
            <person name="Haridas S."/>
            <person name="Albert R."/>
            <person name="Binder M."/>
            <person name="Bloem J."/>
            <person name="Labutti K."/>
            <person name="Salamov A."/>
            <person name="Andreopoulos B."/>
            <person name="Baker S."/>
            <person name="Barry K."/>
            <person name="Bills G."/>
            <person name="Bluhm B."/>
            <person name="Cannon C."/>
            <person name="Castanera R."/>
            <person name="Culley D."/>
            <person name="Daum C."/>
            <person name="Ezra D."/>
            <person name="Gonzalez J."/>
            <person name="Henrissat B."/>
            <person name="Kuo A."/>
            <person name="Liang C."/>
            <person name="Lipzen A."/>
            <person name="Lutzoni F."/>
            <person name="Magnuson J."/>
            <person name="Mondo S."/>
            <person name="Nolan M."/>
            <person name="Ohm R."/>
            <person name="Pangilinan J."/>
            <person name="Park H.-J."/>
            <person name="Ramirez L."/>
            <person name="Alfaro M."/>
            <person name="Sun H."/>
            <person name="Tritt A."/>
            <person name="Yoshinaga Y."/>
            <person name="Zwiers L.-H."/>
            <person name="Turgeon B."/>
            <person name="Goodwin S."/>
            <person name="Spatafora J."/>
            <person name="Crous P."/>
            <person name="Grigoriev I."/>
        </authorList>
    </citation>
    <scope>NUCLEOTIDE SEQUENCE</scope>
    <source>
        <strain evidence="15">CBS 480.64</strain>
    </source>
</reference>
<dbReference type="SUPFAM" id="SSF55729">
    <property type="entry name" value="Acyl-CoA N-acyltransferases (Nat)"/>
    <property type="match status" value="1"/>
</dbReference>
<evidence type="ECO:0000256" key="1">
    <source>
        <dbReference type="ARBA" id="ARBA00004123"/>
    </source>
</evidence>
<keyword evidence="7 9" id="KW-0012">Acyltransferase</keyword>
<dbReference type="Pfam" id="PF10394">
    <property type="entry name" value="Hat1_N"/>
    <property type="match status" value="1"/>
</dbReference>
<dbReference type="Gene3D" id="1.10.10.390">
    <property type="match status" value="1"/>
</dbReference>
<keyword evidence="16" id="KW-1185">Reference proteome</keyword>
<dbReference type="InterPro" id="IPR013523">
    <property type="entry name" value="Hist_AcTrfase_HAT1_C"/>
</dbReference>
<feature type="binding site" evidence="11">
    <location>
        <position position="282"/>
    </location>
    <ligand>
        <name>acetyl-CoA</name>
        <dbReference type="ChEBI" id="CHEBI:57288"/>
    </ligand>
</feature>
<evidence type="ECO:0000256" key="6">
    <source>
        <dbReference type="ARBA" id="ARBA00023242"/>
    </source>
</evidence>
<dbReference type="InterPro" id="IPR019467">
    <property type="entry name" value="Hat1_N"/>
</dbReference>
<keyword evidence="9" id="KW-0963">Cytoplasm</keyword>
<feature type="region of interest" description="Disordered" evidence="13">
    <location>
        <begin position="433"/>
        <end position="462"/>
    </location>
</feature>
<comment type="subunit">
    <text evidence="9">Component of the HAT-B complex composed of at least HAT1 and HAT2. The HAT-B complex binds to histone H4 tail.</text>
</comment>
<evidence type="ECO:0000256" key="9">
    <source>
        <dbReference type="PIRNR" id="PIRNR038084"/>
    </source>
</evidence>
<dbReference type="Proteomes" id="UP000799421">
    <property type="component" value="Unassembled WGS sequence"/>
</dbReference>
<dbReference type="InterPro" id="IPR016181">
    <property type="entry name" value="Acyl_CoA_acyltransferase"/>
</dbReference>
<evidence type="ECO:0000256" key="2">
    <source>
        <dbReference type="ARBA" id="ARBA00010543"/>
    </source>
</evidence>
<dbReference type="EC" id="2.3.1.48" evidence="3 9"/>
<dbReference type="InterPro" id="IPR017380">
    <property type="entry name" value="Hist_AcTrfase_B-typ_cat-su"/>
</dbReference>
<evidence type="ECO:0000256" key="5">
    <source>
        <dbReference type="ARBA" id="ARBA00022679"/>
    </source>
</evidence>
<keyword evidence="6 9" id="KW-0539">Nucleus</keyword>
<feature type="active site" description="Proton donor/acceptor" evidence="10">
    <location>
        <position position="279"/>
    </location>
</feature>
<dbReference type="PIRSF" id="PIRSF038084">
    <property type="entry name" value="HAT-B_cat"/>
    <property type="match status" value="1"/>
</dbReference>
<evidence type="ECO:0000256" key="11">
    <source>
        <dbReference type="PIRSR" id="PIRSR038084-2"/>
    </source>
</evidence>